<dbReference type="AlphaFoldDB" id="A0A8J2INQ5"/>
<reference evidence="2" key="1">
    <citation type="submission" date="2021-05" db="EMBL/GenBank/DDBJ databases">
        <authorList>
            <person name="Khan N."/>
        </authorList>
    </citation>
    <scope>NUCLEOTIDE SEQUENCE</scope>
</reference>
<dbReference type="CDD" id="cd00303">
    <property type="entry name" value="retropepsin_like"/>
    <property type="match status" value="2"/>
</dbReference>
<evidence type="ECO:0000256" key="1">
    <source>
        <dbReference type="SAM" id="MobiDB-lite"/>
    </source>
</evidence>
<sequence>MIFSNYSHSSDDTLPPTSPLLQPVQPRLKPEAPDESDDDTDIEDVVDLISEHLPYNNLTLSRKMRRPRKRRVLPLSASGSFGIARVFHACADSGSDENIISLEVVRQMQLDVQPTSTKEFALANGKIVKAAGFVKLDCRFEVGTPLPPTTLACVFYVFNTLAVPMIIGMDFLMQTETLTKHTDRLIEQVVSDMQVLRVNSIGSSKQSAPCRLNDYNGYTVIDTGSDLNFIHPRVLEQGHFDLEFASVYLEFADCSVGQASGLIDVTFAIGHDNGPYSLEIPMEPVREEFYVLDDLNMDVLIGHDTIESLEVMTAHLDSLLNTSLDSGVHIIRAIGKLERRFKTFLTDISPSLGRNSGKLDRFRVFDLLTQNQIPPLSQV</sequence>
<protein>
    <submittedName>
        <fullName evidence="2">Uncharacterized protein</fullName>
    </submittedName>
</protein>
<accession>A0A8J2INQ5</accession>
<comment type="caution">
    <text evidence="2">The sequence shown here is derived from an EMBL/GenBank/DDBJ whole genome shotgun (WGS) entry which is preliminary data.</text>
</comment>
<dbReference type="Proteomes" id="UP000693738">
    <property type="component" value="Unassembled WGS sequence"/>
</dbReference>
<feature type="region of interest" description="Disordered" evidence="1">
    <location>
        <begin position="1"/>
        <end position="40"/>
    </location>
</feature>
<organism evidence="2 3">
    <name type="scientific">Fusarium equiseti</name>
    <name type="common">Fusarium scirpi</name>
    <dbReference type="NCBI Taxonomy" id="61235"/>
    <lineage>
        <taxon>Eukaryota</taxon>
        <taxon>Fungi</taxon>
        <taxon>Dikarya</taxon>
        <taxon>Ascomycota</taxon>
        <taxon>Pezizomycotina</taxon>
        <taxon>Sordariomycetes</taxon>
        <taxon>Hypocreomycetidae</taxon>
        <taxon>Hypocreales</taxon>
        <taxon>Nectriaceae</taxon>
        <taxon>Fusarium</taxon>
        <taxon>Fusarium incarnatum-equiseti species complex</taxon>
    </lineage>
</organism>
<evidence type="ECO:0000313" key="2">
    <source>
        <dbReference type="EMBL" id="CAG7561060.1"/>
    </source>
</evidence>
<proteinExistence type="predicted"/>
<dbReference type="EMBL" id="CAJSTJ010000140">
    <property type="protein sequence ID" value="CAG7561060.1"/>
    <property type="molecule type" value="Genomic_DNA"/>
</dbReference>
<evidence type="ECO:0000313" key="3">
    <source>
        <dbReference type="Proteomes" id="UP000693738"/>
    </source>
</evidence>
<name>A0A8J2INQ5_FUSEQ</name>
<gene>
    <name evidence="2" type="ORF">FEQUK3_LOCUS6785</name>
</gene>